<sequence>MHFNRLHQTGIALLEALIAMLLVAIIALGTAFALGKIMQIQRQSSAQAIAVNQLREKLQTGDCADKGSLTAPLNGVSECSPSTTSITMDDDISVPIPQLTVKDAALGGEMTVGGN</sequence>
<proteinExistence type="predicted"/>
<dbReference type="AlphaFoldDB" id="A0A1E7R2Z1"/>
<keyword evidence="1" id="KW-0472">Membrane</keyword>
<keyword evidence="3" id="KW-1185">Reference proteome</keyword>
<dbReference type="RefSeq" id="WP_070070518.1">
    <property type="nucleotide sequence ID" value="NZ_MKKK01000045.1"/>
</dbReference>
<name>A0A1E7R2Z1_9GAMM</name>
<reference evidence="2 3" key="1">
    <citation type="submission" date="2016-09" db="EMBL/GenBank/DDBJ databases">
        <authorList>
            <person name="Capua I."/>
            <person name="De Benedictis P."/>
            <person name="Joannis T."/>
            <person name="Lombin L.H."/>
            <person name="Cattoli G."/>
        </authorList>
    </citation>
    <scope>NUCLEOTIDE SEQUENCE [LARGE SCALE GENOMIC DNA]</scope>
    <source>
        <strain evidence="2 3">ANC 4671</strain>
    </source>
</reference>
<gene>
    <name evidence="2" type="ORF">BJI46_04495</name>
</gene>
<dbReference type="OrthoDB" id="9979450at2"/>
<accession>A0A1E7R2Z1</accession>
<protein>
    <submittedName>
        <fullName evidence="2">Uncharacterized protein</fullName>
    </submittedName>
</protein>
<dbReference type="EMBL" id="MKKK01000045">
    <property type="protein sequence ID" value="OEY93708.1"/>
    <property type="molecule type" value="Genomic_DNA"/>
</dbReference>
<comment type="caution">
    <text evidence="2">The sequence shown here is derived from an EMBL/GenBank/DDBJ whole genome shotgun (WGS) entry which is preliminary data.</text>
</comment>
<evidence type="ECO:0000313" key="3">
    <source>
        <dbReference type="Proteomes" id="UP000185895"/>
    </source>
</evidence>
<evidence type="ECO:0000313" key="2">
    <source>
        <dbReference type="EMBL" id="OEY93708.1"/>
    </source>
</evidence>
<dbReference type="Proteomes" id="UP000185895">
    <property type="component" value="Unassembled WGS sequence"/>
</dbReference>
<keyword evidence="1" id="KW-1133">Transmembrane helix</keyword>
<feature type="transmembrane region" description="Helical" evidence="1">
    <location>
        <begin position="12"/>
        <end position="34"/>
    </location>
</feature>
<keyword evidence="1" id="KW-0812">Transmembrane</keyword>
<evidence type="ECO:0000256" key="1">
    <source>
        <dbReference type="SAM" id="Phobius"/>
    </source>
</evidence>
<dbReference type="STRING" id="1262585.BJI46_04495"/>
<organism evidence="2 3">
    <name type="scientific">Acinetobacter qingfengensis</name>
    <dbReference type="NCBI Taxonomy" id="1262585"/>
    <lineage>
        <taxon>Bacteria</taxon>
        <taxon>Pseudomonadati</taxon>
        <taxon>Pseudomonadota</taxon>
        <taxon>Gammaproteobacteria</taxon>
        <taxon>Moraxellales</taxon>
        <taxon>Moraxellaceae</taxon>
        <taxon>Acinetobacter</taxon>
    </lineage>
</organism>